<keyword evidence="2" id="KW-1185">Reference proteome</keyword>
<name>A0ABX5LFH9_9MICO</name>
<reference evidence="1 2" key="1">
    <citation type="submission" date="2018-03" db="EMBL/GenBank/DDBJ databases">
        <title>Genomic Encyclopedia of Type Strains, Phase III (KMG-III): the genomes of soil and plant-associated and newly described type strains.</title>
        <authorList>
            <person name="Whitman W."/>
        </authorList>
    </citation>
    <scope>NUCLEOTIDE SEQUENCE [LARGE SCALE GENOMIC DNA]</scope>
    <source>
        <strain evidence="1 2">VKM Ac-1602</strain>
    </source>
</reference>
<dbReference type="PANTHER" id="PTHR43481">
    <property type="entry name" value="FRUCTOSE-1-PHOSPHATE PHOSPHATASE"/>
    <property type="match status" value="1"/>
</dbReference>
<dbReference type="InterPro" id="IPR023214">
    <property type="entry name" value="HAD_sf"/>
</dbReference>
<accession>A0ABX5LFH9</accession>
<protein>
    <submittedName>
        <fullName evidence="1">HAD superfamily hydrolase (TIGR01509 family)</fullName>
    </submittedName>
</protein>
<dbReference type="Pfam" id="PF00702">
    <property type="entry name" value="Hydrolase"/>
    <property type="match status" value="1"/>
</dbReference>
<dbReference type="EMBL" id="QGDV01000002">
    <property type="protein sequence ID" value="PWJ66120.1"/>
    <property type="molecule type" value="Genomic_DNA"/>
</dbReference>
<sequence>MAAPVRSAGLRTRFSQGSHRIRSARLLGGLPVPWSLVTSETPARPLTIDQRRETPSAALPAAVLWDMDGTLVDTEPYWMASERALVATFDGVWTHEDAMGLVGASLPNAARILQGKGVDLPVDAIIDRMTDEVIARLADDIPWRPGAVELLEAARDAAVPQALVTMSMGRMAAAVIARLPVPAFATVVSGDMVERGKPDPEAYLLAASMLGVEIAACVAIEDSYAGLGAAVASGAAVIGVPHQLELDPAAPYALWPTLVGRTVADLASVSAEHRQTGRVTIGTQARP</sequence>
<dbReference type="InterPro" id="IPR006439">
    <property type="entry name" value="HAD-SF_hydro_IA"/>
</dbReference>
<dbReference type="SFLD" id="SFLDS00003">
    <property type="entry name" value="Haloacid_Dehalogenase"/>
    <property type="match status" value="1"/>
</dbReference>
<comment type="caution">
    <text evidence="1">The sequence shown here is derived from an EMBL/GenBank/DDBJ whole genome shotgun (WGS) entry which is preliminary data.</text>
</comment>
<dbReference type="InterPro" id="IPR023198">
    <property type="entry name" value="PGP-like_dom2"/>
</dbReference>
<dbReference type="Gene3D" id="1.10.150.240">
    <property type="entry name" value="Putative phosphatase, domain 2"/>
    <property type="match status" value="1"/>
</dbReference>
<dbReference type="Gene3D" id="3.40.50.1000">
    <property type="entry name" value="HAD superfamily/HAD-like"/>
    <property type="match status" value="1"/>
</dbReference>
<dbReference type="InterPro" id="IPR036412">
    <property type="entry name" value="HAD-like_sf"/>
</dbReference>
<dbReference type="CDD" id="cd07505">
    <property type="entry name" value="HAD_BPGM-like"/>
    <property type="match status" value="1"/>
</dbReference>
<dbReference type="NCBIfam" id="TIGR01509">
    <property type="entry name" value="HAD-SF-IA-v3"/>
    <property type="match status" value="1"/>
</dbReference>
<proteinExistence type="predicted"/>
<dbReference type="Proteomes" id="UP000245674">
    <property type="component" value="Unassembled WGS sequence"/>
</dbReference>
<evidence type="ECO:0000313" key="2">
    <source>
        <dbReference type="Proteomes" id="UP000245674"/>
    </source>
</evidence>
<dbReference type="SUPFAM" id="SSF56784">
    <property type="entry name" value="HAD-like"/>
    <property type="match status" value="1"/>
</dbReference>
<dbReference type="InterPro" id="IPR051806">
    <property type="entry name" value="HAD-like_SPP"/>
</dbReference>
<dbReference type="PANTHER" id="PTHR43481:SF4">
    <property type="entry name" value="GLYCEROL-1-PHOSPHATE PHOSPHOHYDROLASE 1-RELATED"/>
    <property type="match status" value="1"/>
</dbReference>
<dbReference type="SFLD" id="SFLDG01129">
    <property type="entry name" value="C1.5:_HAD__Beta-PGM__Phosphata"/>
    <property type="match status" value="1"/>
</dbReference>
<dbReference type="GO" id="GO:0016787">
    <property type="term" value="F:hydrolase activity"/>
    <property type="evidence" value="ECO:0007669"/>
    <property type="project" value="UniProtKB-KW"/>
</dbReference>
<organism evidence="1 2">
    <name type="scientific">Rathayibacter iranicus NCPPB 2253 = VKM Ac-1602</name>
    <dbReference type="NCBI Taxonomy" id="1328868"/>
    <lineage>
        <taxon>Bacteria</taxon>
        <taxon>Bacillati</taxon>
        <taxon>Actinomycetota</taxon>
        <taxon>Actinomycetes</taxon>
        <taxon>Micrococcales</taxon>
        <taxon>Microbacteriaceae</taxon>
        <taxon>Rathayibacter</taxon>
    </lineage>
</organism>
<gene>
    <name evidence="1" type="ORF">B0H03_102267</name>
</gene>
<evidence type="ECO:0000313" key="1">
    <source>
        <dbReference type="EMBL" id="PWJ66120.1"/>
    </source>
</evidence>
<keyword evidence="1" id="KW-0378">Hydrolase</keyword>